<dbReference type="PANTHER" id="PTHR11042">
    <property type="entry name" value="EUKARYOTIC TRANSLATION INITIATION FACTOR 2-ALPHA KINASE EIF2-ALPHA KINASE -RELATED"/>
    <property type="match status" value="1"/>
</dbReference>
<dbReference type="InterPro" id="IPR011009">
    <property type="entry name" value="Kinase-like_dom_sf"/>
</dbReference>
<dbReference type="Proteomes" id="UP000282087">
    <property type="component" value="Unassembled WGS sequence"/>
</dbReference>
<dbReference type="Gene3D" id="2.30.30.30">
    <property type="match status" value="1"/>
</dbReference>
<evidence type="ECO:0000313" key="16">
    <source>
        <dbReference type="EMBL" id="RMX67679.1"/>
    </source>
</evidence>
<dbReference type="Pfam" id="PF00069">
    <property type="entry name" value="Pkinase"/>
    <property type="match status" value="1"/>
</dbReference>
<evidence type="ECO:0000256" key="7">
    <source>
        <dbReference type="ARBA" id="ARBA00022777"/>
    </source>
</evidence>
<dbReference type="Proteomes" id="UP000286097">
    <property type="component" value="Unassembled WGS sequence"/>
</dbReference>
<keyword evidence="18" id="KW-1185">Reference proteome</keyword>
<keyword evidence="3" id="KW-0150">Chloroplast</keyword>
<dbReference type="InterPro" id="IPR008271">
    <property type="entry name" value="Ser/Thr_kinase_AS"/>
</dbReference>
<dbReference type="Gene3D" id="3.30.200.20">
    <property type="entry name" value="Phosphorylase Kinase, domain 1"/>
    <property type="match status" value="1"/>
</dbReference>
<evidence type="ECO:0000256" key="13">
    <source>
        <dbReference type="PROSITE-ProRule" id="PRU10141"/>
    </source>
</evidence>
<keyword evidence="6 13" id="KW-0547">Nucleotide-binding</keyword>
<dbReference type="GO" id="GO:0003735">
    <property type="term" value="F:structural constituent of ribosome"/>
    <property type="evidence" value="ECO:0007669"/>
    <property type="project" value="InterPro"/>
</dbReference>
<evidence type="ECO:0000256" key="12">
    <source>
        <dbReference type="ARBA" id="ARBA00037982"/>
    </source>
</evidence>
<feature type="region of interest" description="Disordered" evidence="14">
    <location>
        <begin position="567"/>
        <end position="587"/>
    </location>
</feature>
<feature type="compositionally biased region" description="Basic and acidic residues" evidence="14">
    <location>
        <begin position="49"/>
        <end position="62"/>
    </location>
</feature>
<dbReference type="GO" id="GO:0005634">
    <property type="term" value="C:nucleus"/>
    <property type="evidence" value="ECO:0007669"/>
    <property type="project" value="TreeGrafter"/>
</dbReference>
<comment type="similarity">
    <text evidence="2">Belongs to the universal ribosomal protein uL24 family.</text>
</comment>
<dbReference type="InterPro" id="IPR050339">
    <property type="entry name" value="CC_SR_Kinase"/>
</dbReference>
<feature type="domain" description="Protein kinase" evidence="15">
    <location>
        <begin position="220"/>
        <end position="529"/>
    </location>
</feature>
<dbReference type="InterPro" id="IPR008991">
    <property type="entry name" value="Translation_prot_SH3-like_sf"/>
</dbReference>
<feature type="compositionally biased region" description="Polar residues" evidence="14">
    <location>
        <begin position="23"/>
        <end position="35"/>
    </location>
</feature>
<dbReference type="InterPro" id="IPR041988">
    <property type="entry name" value="Ribosomal_uL24_KOW"/>
</dbReference>
<dbReference type="AlphaFoldDB" id="A0A3M6VLT6"/>
<evidence type="ECO:0000256" key="4">
    <source>
        <dbReference type="ARBA" id="ARBA00022640"/>
    </source>
</evidence>
<evidence type="ECO:0000256" key="10">
    <source>
        <dbReference type="ARBA" id="ARBA00023193"/>
    </source>
</evidence>
<dbReference type="GO" id="GO:0009507">
    <property type="term" value="C:chloroplast"/>
    <property type="evidence" value="ECO:0007669"/>
    <property type="project" value="UniProtKB-SubCell"/>
</dbReference>
<dbReference type="GO" id="GO:0004672">
    <property type="term" value="F:protein kinase activity"/>
    <property type="evidence" value="ECO:0007669"/>
    <property type="project" value="InterPro"/>
</dbReference>
<dbReference type="PANTHER" id="PTHR11042:SF190">
    <property type="entry name" value="MITOSIS INHIBITOR PROTEIN KINASE MIK1"/>
    <property type="match status" value="1"/>
</dbReference>
<dbReference type="InterPro" id="IPR000719">
    <property type="entry name" value="Prot_kinase_dom"/>
</dbReference>
<comment type="caution">
    <text evidence="16">The sequence shown here is derived from an EMBL/GenBank/DDBJ whole genome shotgun (WGS) entry which is preliminary data.</text>
</comment>
<gene>
    <name evidence="17" type="ORF">DD237_000764</name>
    <name evidence="16" type="ORF">DD238_000632</name>
</gene>
<accession>A0A3M6VLT6</accession>
<dbReference type="NCBIfam" id="TIGR01080">
    <property type="entry name" value="rplX_A_E"/>
    <property type="match status" value="1"/>
</dbReference>
<dbReference type="GO" id="GO:0015934">
    <property type="term" value="C:large ribosomal subunit"/>
    <property type="evidence" value="ECO:0007669"/>
    <property type="project" value="InterPro"/>
</dbReference>
<keyword evidence="8 13" id="KW-0067">ATP-binding</keyword>
<dbReference type="SMART" id="SM00220">
    <property type="entry name" value="S_TKc"/>
    <property type="match status" value="1"/>
</dbReference>
<evidence type="ECO:0000256" key="5">
    <source>
        <dbReference type="ARBA" id="ARBA00022679"/>
    </source>
</evidence>
<dbReference type="InterPro" id="IPR017441">
    <property type="entry name" value="Protein_kinase_ATP_BS"/>
</dbReference>
<organism evidence="16 18">
    <name type="scientific">Peronospora effusa</name>
    <dbReference type="NCBI Taxonomy" id="542832"/>
    <lineage>
        <taxon>Eukaryota</taxon>
        <taxon>Sar</taxon>
        <taxon>Stramenopiles</taxon>
        <taxon>Oomycota</taxon>
        <taxon>Peronosporomycetes</taxon>
        <taxon>Peronosporales</taxon>
        <taxon>Peronosporaceae</taxon>
        <taxon>Peronospora</taxon>
    </lineage>
</organism>
<dbReference type="GO" id="GO:0017148">
    <property type="term" value="P:negative regulation of translation"/>
    <property type="evidence" value="ECO:0007669"/>
    <property type="project" value="UniProtKB-KW"/>
</dbReference>
<dbReference type="EMBL" id="QLLG01000160">
    <property type="protein sequence ID" value="RMX67679.1"/>
    <property type="molecule type" value="Genomic_DNA"/>
</dbReference>
<keyword evidence="9" id="KW-0689">Ribosomal protein</keyword>
<evidence type="ECO:0000313" key="17">
    <source>
        <dbReference type="EMBL" id="RQM17288.1"/>
    </source>
</evidence>
<dbReference type="CDD" id="cd06089">
    <property type="entry name" value="KOW_RPL26"/>
    <property type="match status" value="1"/>
</dbReference>
<dbReference type="VEuPathDB" id="FungiDB:DD237_000764"/>
<dbReference type="EMBL" id="QKXF01000099">
    <property type="protein sequence ID" value="RQM17288.1"/>
    <property type="molecule type" value="Genomic_DNA"/>
</dbReference>
<dbReference type="STRING" id="542832.A0A3M6VLT6"/>
<keyword evidence="7" id="KW-0418">Kinase</keyword>
<comment type="similarity">
    <text evidence="12">Belongs to the protein kinase superfamily. Ser/Thr protein kinase family. GCN2 subfamily.</text>
</comment>
<dbReference type="GO" id="GO:0003723">
    <property type="term" value="F:RNA binding"/>
    <property type="evidence" value="ECO:0007669"/>
    <property type="project" value="InterPro"/>
</dbReference>
<dbReference type="InterPro" id="IPR005756">
    <property type="entry name" value="Ribosomal_uL24_euk/arc"/>
</dbReference>
<dbReference type="GO" id="GO:0006412">
    <property type="term" value="P:translation"/>
    <property type="evidence" value="ECO:0007669"/>
    <property type="project" value="InterPro"/>
</dbReference>
<proteinExistence type="inferred from homology"/>
<name>A0A3M6VLT6_9STRA</name>
<dbReference type="SUPFAM" id="SSF50104">
    <property type="entry name" value="Translation proteins SH3-like domain"/>
    <property type="match status" value="1"/>
</dbReference>
<reference evidence="18 19" key="1">
    <citation type="submission" date="2018-06" db="EMBL/GenBank/DDBJ databases">
        <title>Comparative genomics of downy mildews reveals potential adaptations to biotrophy.</title>
        <authorList>
            <person name="Fletcher K."/>
            <person name="Klosterman S.J."/>
            <person name="Derevnina L."/>
            <person name="Martin F."/>
            <person name="Koike S."/>
            <person name="Reyes Chin-Wo S."/>
            <person name="Mou B."/>
            <person name="Michelmore R."/>
        </authorList>
    </citation>
    <scope>NUCLEOTIDE SEQUENCE [LARGE SCALE GENOMIC DNA]</scope>
    <source>
        <strain evidence="17 19">R13</strain>
        <strain evidence="16 18">R14</strain>
    </source>
</reference>
<keyword evidence="5" id="KW-0808">Transferase</keyword>
<evidence type="ECO:0000256" key="2">
    <source>
        <dbReference type="ARBA" id="ARBA00010618"/>
    </source>
</evidence>
<sequence length="707" mass="80008">MVRNFLVRSPSRARSLHAAMEEVSSSSVNKTLNFISSDEDESDAQAEQEQEKNDKNSDENNSDKTWLQSSKGAMAGGLFRYRTRRMDRMDMYGKKDLPYRRCTLQSPVATRQRRSTSPMSHRNYQLAKRFFFSLHEKNVIVIVKRKLLVNCGVDMECRRSSKSVSPPCPSPATLLSSNLGSKLLMTSPMAIRSRPHLKVVLKRLNVVDCPNHFVTSFEDLQTIRWLGAGVSAEVFKVRDPKTGDFFAIKKSKQELRNKRERQVSLTILFESQLLSPVVDADSIHLTYRYLLTQEIVALEKLNASRHNFDHIVRYFQAWQEDGFFFLQMEVCEGGTLQEFMSKRNREALPENYLWNIIRDVATGLKVLHEHDIVHLDIKPDNIFITEDGKLKIGDFGMAGKVVASTKSSSRIGDLEGDAKYIAKELLSSAARLPSADIFCLGTVNSIAGPCQSPSVPYTNDLLLGIMMLEIATGVALPEAGQKWHDLREGELSPFALSYTEGFRKLIRQMMDPDATKRPSAVDILKNSSVQTAKEPATLILEHALKQKLIMPTKLRNTNWSAKNMKFNSTVSSSRRKSRKAHFGAHSTQRRVLMSAPLSKELQNKYNVRSLPIRKEDEVIIVRGSQKSREGRVTAVYRKKFVIHVERVVREKANGASVPIGIDASKVVITKLKLDKDRKKILERKNRAVSETEKGKFTEQDVAMATVD</sequence>
<dbReference type="Gene3D" id="1.10.510.10">
    <property type="entry name" value="Transferase(Phosphotransferase) domain 1"/>
    <property type="match status" value="1"/>
</dbReference>
<evidence type="ECO:0000256" key="6">
    <source>
        <dbReference type="ARBA" id="ARBA00022741"/>
    </source>
</evidence>
<evidence type="ECO:0000256" key="3">
    <source>
        <dbReference type="ARBA" id="ARBA00022528"/>
    </source>
</evidence>
<evidence type="ECO:0000256" key="1">
    <source>
        <dbReference type="ARBA" id="ARBA00004229"/>
    </source>
</evidence>
<feature type="compositionally biased region" description="Basic residues" evidence="14">
    <location>
        <begin position="573"/>
        <end position="582"/>
    </location>
</feature>
<comment type="subcellular location">
    <subcellularLocation>
        <location evidence="1">Plastid</location>
        <location evidence="1">Chloroplast</location>
    </subcellularLocation>
</comment>
<keyword evidence="11" id="KW-0687">Ribonucleoprotein</keyword>
<dbReference type="SUPFAM" id="SSF56112">
    <property type="entry name" value="Protein kinase-like (PK-like)"/>
    <property type="match status" value="1"/>
</dbReference>
<protein>
    <recommendedName>
        <fullName evidence="15">Protein kinase domain-containing protein</fullName>
    </recommendedName>
</protein>
<evidence type="ECO:0000313" key="19">
    <source>
        <dbReference type="Proteomes" id="UP000286097"/>
    </source>
</evidence>
<evidence type="ECO:0000256" key="14">
    <source>
        <dbReference type="SAM" id="MobiDB-lite"/>
    </source>
</evidence>
<evidence type="ECO:0000259" key="15">
    <source>
        <dbReference type="PROSITE" id="PS50011"/>
    </source>
</evidence>
<keyword evidence="4" id="KW-0934">Plastid</keyword>
<dbReference type="FunFam" id="2.30.30.30:FF:000009">
    <property type="entry name" value="60S ribosomal protein L26"/>
    <property type="match status" value="1"/>
</dbReference>
<dbReference type="Pfam" id="PF16906">
    <property type="entry name" value="Ribosomal_L26"/>
    <property type="match status" value="1"/>
</dbReference>
<feature type="compositionally biased region" description="Acidic residues" evidence="14">
    <location>
        <begin position="37"/>
        <end position="48"/>
    </location>
</feature>
<dbReference type="PROSITE" id="PS50011">
    <property type="entry name" value="PROTEIN_KINASE_DOM"/>
    <property type="match status" value="1"/>
</dbReference>
<dbReference type="InterPro" id="IPR014722">
    <property type="entry name" value="Rib_uL2_dom2"/>
</dbReference>
<evidence type="ECO:0000256" key="9">
    <source>
        <dbReference type="ARBA" id="ARBA00022980"/>
    </source>
</evidence>
<dbReference type="GO" id="GO:0005524">
    <property type="term" value="F:ATP binding"/>
    <property type="evidence" value="ECO:0007669"/>
    <property type="project" value="UniProtKB-UniRule"/>
</dbReference>
<feature type="region of interest" description="Disordered" evidence="14">
    <location>
        <begin position="21"/>
        <end position="67"/>
    </location>
</feature>
<evidence type="ECO:0000256" key="11">
    <source>
        <dbReference type="ARBA" id="ARBA00023274"/>
    </source>
</evidence>
<keyword evidence="10" id="KW-0652">Protein synthesis inhibitor</keyword>
<dbReference type="PROSITE" id="PS00108">
    <property type="entry name" value="PROTEIN_KINASE_ST"/>
    <property type="match status" value="1"/>
</dbReference>
<feature type="binding site" evidence="13">
    <location>
        <position position="250"/>
    </location>
    <ligand>
        <name>ATP</name>
        <dbReference type="ChEBI" id="CHEBI:30616"/>
    </ligand>
</feature>
<evidence type="ECO:0000313" key="18">
    <source>
        <dbReference type="Proteomes" id="UP000282087"/>
    </source>
</evidence>
<evidence type="ECO:0000256" key="8">
    <source>
        <dbReference type="ARBA" id="ARBA00022840"/>
    </source>
</evidence>
<dbReference type="PROSITE" id="PS00107">
    <property type="entry name" value="PROTEIN_KINASE_ATP"/>
    <property type="match status" value="1"/>
</dbReference>